<dbReference type="KEGG" id="dti:Desti_4431"/>
<evidence type="ECO:0000313" key="3">
    <source>
        <dbReference type="Proteomes" id="UP000006055"/>
    </source>
</evidence>
<dbReference type="Proteomes" id="UP000006055">
    <property type="component" value="Chromosome"/>
</dbReference>
<dbReference type="STRING" id="706587.Desti_4431"/>
<feature type="transmembrane region" description="Helical" evidence="1">
    <location>
        <begin position="164"/>
        <end position="185"/>
    </location>
</feature>
<reference evidence="3" key="1">
    <citation type="submission" date="2012-06" db="EMBL/GenBank/DDBJ databases">
        <title>Complete sequence of chromosome of Desulfomonile tiedjei DSM 6799.</title>
        <authorList>
            <person name="Lucas S."/>
            <person name="Copeland A."/>
            <person name="Lapidus A."/>
            <person name="Glavina del Rio T."/>
            <person name="Dalin E."/>
            <person name="Tice H."/>
            <person name="Bruce D."/>
            <person name="Goodwin L."/>
            <person name="Pitluck S."/>
            <person name="Peters L."/>
            <person name="Ovchinnikova G."/>
            <person name="Zeytun A."/>
            <person name="Lu M."/>
            <person name="Kyrpides N."/>
            <person name="Mavromatis K."/>
            <person name="Ivanova N."/>
            <person name="Brettin T."/>
            <person name="Detter J.C."/>
            <person name="Han C."/>
            <person name="Larimer F."/>
            <person name="Land M."/>
            <person name="Hauser L."/>
            <person name="Markowitz V."/>
            <person name="Cheng J.-F."/>
            <person name="Hugenholtz P."/>
            <person name="Woyke T."/>
            <person name="Wu D."/>
            <person name="Spring S."/>
            <person name="Schroeder M."/>
            <person name="Brambilla E."/>
            <person name="Klenk H.-P."/>
            <person name="Eisen J.A."/>
        </authorList>
    </citation>
    <scope>NUCLEOTIDE SEQUENCE [LARGE SCALE GENOMIC DNA]</scope>
    <source>
        <strain evidence="3">ATCC 49306 / DSM 6799 / DCB-1</strain>
    </source>
</reference>
<dbReference type="HOGENOM" id="CLU_1546473_0_0_7"/>
<keyword evidence="3" id="KW-1185">Reference proteome</keyword>
<dbReference type="EMBL" id="CP003360">
    <property type="protein sequence ID" value="AFM27063.1"/>
    <property type="molecule type" value="Genomic_DNA"/>
</dbReference>
<sequence>MAIQFEFLPAGYVDQHFQKDEAGRIVFFPWLAWGRGRMLPDQSSESDLKRLLKFHSSIGILGAIIVYPLLGVLWMLFAMILSTLWYHLRLRALISGLPFSEAKFKRLSFREKLSWYNKPFSKFTLWLVLVFSMFSLSAGVFGLLDSLDVIAPPPMSPRTKETPIIPILLILFFGATATLSAHRLARKYWLQARTQGDDGDW</sequence>
<protein>
    <submittedName>
        <fullName evidence="2">Uncharacterized protein</fullName>
    </submittedName>
</protein>
<dbReference type="AlphaFoldDB" id="I4CBX2"/>
<name>I4CBX2_DESTA</name>
<organism evidence="2 3">
    <name type="scientific">Desulfomonile tiedjei (strain ATCC 49306 / DSM 6799 / DCB-1)</name>
    <dbReference type="NCBI Taxonomy" id="706587"/>
    <lineage>
        <taxon>Bacteria</taxon>
        <taxon>Pseudomonadati</taxon>
        <taxon>Thermodesulfobacteriota</taxon>
        <taxon>Desulfomonilia</taxon>
        <taxon>Desulfomonilales</taxon>
        <taxon>Desulfomonilaceae</taxon>
        <taxon>Desulfomonile</taxon>
    </lineage>
</organism>
<proteinExistence type="predicted"/>
<keyword evidence="1" id="KW-1133">Transmembrane helix</keyword>
<feature type="transmembrane region" description="Helical" evidence="1">
    <location>
        <begin position="58"/>
        <end position="78"/>
    </location>
</feature>
<evidence type="ECO:0000256" key="1">
    <source>
        <dbReference type="SAM" id="Phobius"/>
    </source>
</evidence>
<evidence type="ECO:0000313" key="2">
    <source>
        <dbReference type="EMBL" id="AFM27063.1"/>
    </source>
</evidence>
<feature type="transmembrane region" description="Helical" evidence="1">
    <location>
        <begin position="123"/>
        <end position="144"/>
    </location>
</feature>
<keyword evidence="1" id="KW-0472">Membrane</keyword>
<gene>
    <name evidence="2" type="ordered locus">Desti_4431</name>
</gene>
<keyword evidence="1" id="KW-0812">Transmembrane</keyword>
<accession>I4CBX2</accession>